<dbReference type="InterPro" id="IPR008250">
    <property type="entry name" value="ATPase_P-typ_transduc_dom_A_sf"/>
</dbReference>
<keyword evidence="4 6" id="KW-1133">Transmembrane helix</keyword>
<dbReference type="Gene3D" id="3.40.1110.10">
    <property type="entry name" value="Calcium-transporting ATPase, cytoplasmic domain N"/>
    <property type="match status" value="1"/>
</dbReference>
<dbReference type="InterPro" id="IPR059000">
    <property type="entry name" value="ATPase_P-type_domA"/>
</dbReference>
<dbReference type="InterPro" id="IPR023299">
    <property type="entry name" value="ATPase_P-typ_cyto_dom_N"/>
</dbReference>
<dbReference type="InterPro" id="IPR001757">
    <property type="entry name" value="P_typ_ATPase"/>
</dbReference>
<evidence type="ECO:0000256" key="5">
    <source>
        <dbReference type="ARBA" id="ARBA00023136"/>
    </source>
</evidence>
<comment type="subcellular location">
    <subcellularLocation>
        <location evidence="1">Cell membrane</location>
        <topology evidence="1">Multi-pass membrane protein</topology>
    </subcellularLocation>
</comment>
<comment type="caution">
    <text evidence="6">Lacks conserved residue(s) required for the propagation of feature annotation.</text>
</comment>
<keyword evidence="3 6" id="KW-0812">Transmembrane</keyword>
<dbReference type="InterPro" id="IPR036412">
    <property type="entry name" value="HAD-like_sf"/>
</dbReference>
<dbReference type="InterPro" id="IPR018303">
    <property type="entry name" value="ATPase_P-typ_P_site"/>
</dbReference>
<evidence type="ECO:0000256" key="4">
    <source>
        <dbReference type="ARBA" id="ARBA00022989"/>
    </source>
</evidence>
<feature type="transmembrane region" description="Helical" evidence="6">
    <location>
        <begin position="66"/>
        <end position="90"/>
    </location>
</feature>
<dbReference type="NCBIfam" id="TIGR01494">
    <property type="entry name" value="ATPase_P-type"/>
    <property type="match status" value="1"/>
</dbReference>
<evidence type="ECO:0000256" key="2">
    <source>
        <dbReference type="ARBA" id="ARBA00006024"/>
    </source>
</evidence>
<dbReference type="SUPFAM" id="SSF56784">
    <property type="entry name" value="HAD-like"/>
    <property type="match status" value="1"/>
</dbReference>
<feature type="transmembrane region" description="Helical" evidence="6">
    <location>
        <begin position="255"/>
        <end position="276"/>
    </location>
</feature>
<feature type="domain" description="P-type ATPase A" evidence="7">
    <location>
        <begin position="115"/>
        <end position="213"/>
    </location>
</feature>
<dbReference type="InterPro" id="IPR051014">
    <property type="entry name" value="Cation_Transport_ATPase_IB"/>
</dbReference>
<dbReference type="SUPFAM" id="SSF81665">
    <property type="entry name" value="Calcium ATPase, transmembrane domain M"/>
    <property type="match status" value="1"/>
</dbReference>
<dbReference type="PANTHER" id="PTHR48085">
    <property type="entry name" value="CADMIUM/ZINC-TRANSPORTING ATPASE HMA2-RELATED"/>
    <property type="match status" value="1"/>
</dbReference>
<evidence type="ECO:0000313" key="9">
    <source>
        <dbReference type="Proteomes" id="UP000479226"/>
    </source>
</evidence>
<evidence type="ECO:0000259" key="7">
    <source>
        <dbReference type="Pfam" id="PF00122"/>
    </source>
</evidence>
<dbReference type="NCBIfam" id="TIGR01512">
    <property type="entry name" value="ATPase-IB2_Cd"/>
    <property type="match status" value="1"/>
</dbReference>
<evidence type="ECO:0000256" key="1">
    <source>
        <dbReference type="ARBA" id="ARBA00004651"/>
    </source>
</evidence>
<dbReference type="Gene3D" id="2.70.150.10">
    <property type="entry name" value="Calcium-transporting ATPase, cytoplasmic transduction domain A"/>
    <property type="match status" value="1"/>
</dbReference>
<dbReference type="PROSITE" id="PS51257">
    <property type="entry name" value="PROKAR_LIPOPROTEIN"/>
    <property type="match status" value="1"/>
</dbReference>
<keyword evidence="6" id="KW-0479">Metal-binding</keyword>
<dbReference type="Gene3D" id="3.40.50.1000">
    <property type="entry name" value="HAD superfamily/HAD-like"/>
    <property type="match status" value="1"/>
</dbReference>
<feature type="non-terminal residue" evidence="8">
    <location>
        <position position="494"/>
    </location>
</feature>
<accession>A0ABX0DN07</accession>
<dbReference type="GO" id="GO:0016787">
    <property type="term" value="F:hydrolase activity"/>
    <property type="evidence" value="ECO:0007669"/>
    <property type="project" value="UniProtKB-KW"/>
</dbReference>
<evidence type="ECO:0000313" key="8">
    <source>
        <dbReference type="EMBL" id="NGN85577.1"/>
    </source>
</evidence>
<dbReference type="InterPro" id="IPR027256">
    <property type="entry name" value="P-typ_ATPase_IB"/>
</dbReference>
<dbReference type="NCBIfam" id="TIGR01525">
    <property type="entry name" value="ATPase-IB_hvy"/>
    <property type="match status" value="1"/>
</dbReference>
<dbReference type="Proteomes" id="UP000479226">
    <property type="component" value="Unassembled WGS sequence"/>
</dbReference>
<dbReference type="PROSITE" id="PS00154">
    <property type="entry name" value="ATPASE_E1_E2"/>
    <property type="match status" value="1"/>
</dbReference>
<evidence type="ECO:0000256" key="3">
    <source>
        <dbReference type="ARBA" id="ARBA00022692"/>
    </source>
</evidence>
<gene>
    <name evidence="8" type="primary">cadA</name>
    <name evidence="8" type="ORF">G6N77_19230</name>
</gene>
<dbReference type="EC" id="3.6.3.3" evidence="8"/>
<dbReference type="SUPFAM" id="SSF81653">
    <property type="entry name" value="Calcium ATPase, transduction domain A"/>
    <property type="match status" value="1"/>
</dbReference>
<name>A0ABX0DN07_9MICC</name>
<proteinExistence type="inferred from homology"/>
<dbReference type="Pfam" id="PF00702">
    <property type="entry name" value="Hydrolase"/>
    <property type="match status" value="1"/>
</dbReference>
<evidence type="ECO:0000256" key="6">
    <source>
        <dbReference type="RuleBase" id="RU362081"/>
    </source>
</evidence>
<feature type="transmembrane region" description="Helical" evidence="6">
    <location>
        <begin position="230"/>
        <end position="249"/>
    </location>
</feature>
<keyword evidence="6" id="KW-0547">Nucleotide-binding</keyword>
<dbReference type="PANTHER" id="PTHR48085:SF5">
    <property type="entry name" value="CADMIUM_ZINC-TRANSPORTING ATPASE HMA4-RELATED"/>
    <property type="match status" value="1"/>
</dbReference>
<keyword evidence="6" id="KW-0067">ATP-binding</keyword>
<comment type="caution">
    <text evidence="8">The sequence shown here is derived from an EMBL/GenBank/DDBJ whole genome shotgun (WGS) entry which is preliminary data.</text>
</comment>
<protein>
    <submittedName>
        <fullName evidence="8">Cadmium-translocating P-type ATPase</fullName>
        <ecNumber evidence="8">3.6.3.3</ecNumber>
    </submittedName>
</protein>
<dbReference type="Pfam" id="PF00122">
    <property type="entry name" value="E1-E2_ATPase"/>
    <property type="match status" value="1"/>
</dbReference>
<sequence length="494" mass="50855">MQLIRRNYQIAATLFVGCLVLLLLGLGQSASAQWLASTFAAAAAVQRGAGMIRDMAHGRWGVDILAVTAIVSTVAVGEYAAALIVVLMLYGGAALEDYAAGKAKAELGALLDRVPQTVHREVPGRRLNDVPATDVVPGDVLVLRPAEVVPVDGRLLSAAGSFDESALTGESLPVELTQGQEVLSGSVNGAAAVRLSATASAEDSQYSRIVALVREAAASRAPFVRLADRYAVPFTLLALVLGILSWVLSGKSLRFAEVLVVATPCPLLIAAPVAFLGGMSRAARNGIVVKGGGTLELLARIKTAVFDKTGTLTHGRPTLEEIRTSKVCGPPPSDMELLALAASAELHSSHVLASSVVDSALACKLDLSRPLEAVEHATDGVSATVNGHRVAVGKRTFVEAQSGPVSEEPIAAGQLAVYVSIDGVYAGALIMRDPLRANAAATLAALAALGVAHIVMVTGDAKATADHAASMAGISEVWAGCRPETKVSIVQGLV</sequence>
<dbReference type="PRINTS" id="PR00119">
    <property type="entry name" value="CATATPASE"/>
</dbReference>
<keyword evidence="9" id="KW-1185">Reference proteome</keyword>
<organism evidence="8 9">
    <name type="scientific">Arthrobacter silviterrae</name>
    <dbReference type="NCBI Taxonomy" id="2026658"/>
    <lineage>
        <taxon>Bacteria</taxon>
        <taxon>Bacillati</taxon>
        <taxon>Actinomycetota</taxon>
        <taxon>Actinomycetes</taxon>
        <taxon>Micrococcales</taxon>
        <taxon>Micrococcaceae</taxon>
        <taxon>Arthrobacter</taxon>
    </lineage>
</organism>
<keyword evidence="8" id="KW-0378">Hydrolase</keyword>
<reference evidence="8 9" key="1">
    <citation type="submission" date="2020-02" db="EMBL/GenBank/DDBJ databases">
        <title>Genome sequence of the type strain DSM 27180 of Arthrobacter silviterrae.</title>
        <authorList>
            <person name="Gao J."/>
            <person name="Sun J."/>
        </authorList>
    </citation>
    <scope>NUCLEOTIDE SEQUENCE [LARGE SCALE GENOMIC DNA]</scope>
    <source>
        <strain evidence="8 9">DSM 27180</strain>
    </source>
</reference>
<keyword evidence="6" id="KW-1003">Cell membrane</keyword>
<dbReference type="InterPro" id="IPR023214">
    <property type="entry name" value="HAD_sf"/>
</dbReference>
<comment type="similarity">
    <text evidence="2 6">Belongs to the cation transport ATPase (P-type) (TC 3.A.3) family. Type IB subfamily.</text>
</comment>
<dbReference type="RefSeq" id="WP_165183783.1">
    <property type="nucleotide sequence ID" value="NZ_JAAKZI010000063.1"/>
</dbReference>
<dbReference type="EMBL" id="JAAKZI010000063">
    <property type="protein sequence ID" value="NGN85577.1"/>
    <property type="molecule type" value="Genomic_DNA"/>
</dbReference>
<dbReference type="InterPro" id="IPR023298">
    <property type="entry name" value="ATPase_P-typ_TM_dom_sf"/>
</dbReference>
<keyword evidence="5 6" id="KW-0472">Membrane</keyword>